<gene>
    <name evidence="2" type="ORF">CYMTET_18913</name>
</gene>
<proteinExistence type="predicted"/>
<protein>
    <recommendedName>
        <fullName evidence="4">Secreted protein</fullName>
    </recommendedName>
</protein>
<evidence type="ECO:0008006" key="4">
    <source>
        <dbReference type="Google" id="ProtNLM"/>
    </source>
</evidence>
<accession>A0AAE0L5S4</accession>
<dbReference type="Proteomes" id="UP001190700">
    <property type="component" value="Unassembled WGS sequence"/>
</dbReference>
<keyword evidence="3" id="KW-1185">Reference proteome</keyword>
<dbReference type="AlphaFoldDB" id="A0AAE0L5S4"/>
<reference evidence="2 3" key="1">
    <citation type="journal article" date="2015" name="Genome Biol. Evol.">
        <title>Comparative Genomics of a Bacterivorous Green Alga Reveals Evolutionary Causalities and Consequences of Phago-Mixotrophic Mode of Nutrition.</title>
        <authorList>
            <person name="Burns J.A."/>
            <person name="Paasch A."/>
            <person name="Narechania A."/>
            <person name="Kim E."/>
        </authorList>
    </citation>
    <scope>NUCLEOTIDE SEQUENCE [LARGE SCALE GENOMIC DNA]</scope>
    <source>
        <strain evidence="2 3">PLY_AMNH</strain>
    </source>
</reference>
<organism evidence="2 3">
    <name type="scientific">Cymbomonas tetramitiformis</name>
    <dbReference type="NCBI Taxonomy" id="36881"/>
    <lineage>
        <taxon>Eukaryota</taxon>
        <taxon>Viridiplantae</taxon>
        <taxon>Chlorophyta</taxon>
        <taxon>Pyramimonadophyceae</taxon>
        <taxon>Pyramimonadales</taxon>
        <taxon>Pyramimonadaceae</taxon>
        <taxon>Cymbomonas</taxon>
    </lineage>
</organism>
<feature type="signal peptide" evidence="1">
    <location>
        <begin position="1"/>
        <end position="20"/>
    </location>
</feature>
<keyword evidence="1" id="KW-0732">Signal</keyword>
<evidence type="ECO:0000313" key="2">
    <source>
        <dbReference type="EMBL" id="KAK3272809.1"/>
    </source>
</evidence>
<feature type="chain" id="PRO_5041992662" description="Secreted protein" evidence="1">
    <location>
        <begin position="21"/>
        <end position="103"/>
    </location>
</feature>
<evidence type="ECO:0000313" key="3">
    <source>
        <dbReference type="Proteomes" id="UP001190700"/>
    </source>
</evidence>
<comment type="caution">
    <text evidence="2">The sequence shown here is derived from an EMBL/GenBank/DDBJ whole genome shotgun (WGS) entry which is preliminary data.</text>
</comment>
<name>A0AAE0L5S4_9CHLO</name>
<dbReference type="EMBL" id="LGRX02008780">
    <property type="protein sequence ID" value="KAK3272809.1"/>
    <property type="molecule type" value="Genomic_DNA"/>
</dbReference>
<evidence type="ECO:0000256" key="1">
    <source>
        <dbReference type="SAM" id="SignalP"/>
    </source>
</evidence>
<sequence length="103" mass="11394">MWIVDFLVEILSAEILIVAAAPLLQSCECSGLSWLTLVATLHTRASGLSAFSQSNLAWSWCEESAREMSSRWSHSLSGASCRSLQHLVANRLVHTGIQSYRCR</sequence>